<evidence type="ECO:0008006" key="3">
    <source>
        <dbReference type="Google" id="ProtNLM"/>
    </source>
</evidence>
<evidence type="ECO:0000313" key="2">
    <source>
        <dbReference type="Proteomes" id="UP000193061"/>
    </source>
</evidence>
<gene>
    <name evidence="1" type="ORF">ROA7450_03918</name>
</gene>
<dbReference type="EMBL" id="FWFX01000018">
    <property type="protein sequence ID" value="SLN71421.1"/>
    <property type="molecule type" value="Genomic_DNA"/>
</dbReference>
<dbReference type="AlphaFoldDB" id="A0A1X7A615"/>
<protein>
    <recommendedName>
        <fullName evidence="3">Rhamnosyl transferase</fullName>
    </recommendedName>
</protein>
<reference evidence="1 2" key="1">
    <citation type="submission" date="2017-03" db="EMBL/GenBank/DDBJ databases">
        <authorList>
            <person name="Afonso C.L."/>
            <person name="Miller P.J."/>
            <person name="Scott M.A."/>
            <person name="Spackman E."/>
            <person name="Goraichik I."/>
            <person name="Dimitrov K.M."/>
            <person name="Suarez D.L."/>
            <person name="Swayne D.E."/>
        </authorList>
    </citation>
    <scope>NUCLEOTIDE SEQUENCE [LARGE SCALE GENOMIC DNA]</scope>
    <source>
        <strain evidence="1 2">CECT 7450</strain>
    </source>
</reference>
<evidence type="ECO:0000313" key="1">
    <source>
        <dbReference type="EMBL" id="SLN71421.1"/>
    </source>
</evidence>
<accession>A0A1X7A615</accession>
<dbReference type="Proteomes" id="UP000193061">
    <property type="component" value="Unassembled WGS sequence"/>
</dbReference>
<dbReference type="OrthoDB" id="9771846at2"/>
<name>A0A1X7A615_9RHOB</name>
<dbReference type="RefSeq" id="WP_085807574.1">
    <property type="nucleotide sequence ID" value="NZ_FWFX01000018.1"/>
</dbReference>
<keyword evidence="2" id="KW-1185">Reference proteome</keyword>
<sequence>MRIIGLCRFSYPALGGFRRQLHNVSEREAYLYDPERMELRFRHFEMLTLPSIQAQEDEDFTFLIMIGENMPFPYLERLQDLTTLVPQIKIVPTPAMQHRPAAQSVILNELGEDRPESIQFRLDDDDAVGKEFVRIVRRRANQTARMRRHWRNMAFEFRKGFFVNLSPDGIRAKRVKTEFLSCGLAATFRPDDPLTIMNYPHHKLHNKMPTLIETSPAMYLRSLHEDNDSNASKQIGLLEPLSPKTRLLFQERFNVDEGRVRTTFSAPTSPREAG</sequence>
<organism evidence="1 2">
    <name type="scientific">Roseovarius albus</name>
    <dbReference type="NCBI Taxonomy" id="1247867"/>
    <lineage>
        <taxon>Bacteria</taxon>
        <taxon>Pseudomonadati</taxon>
        <taxon>Pseudomonadota</taxon>
        <taxon>Alphaproteobacteria</taxon>
        <taxon>Rhodobacterales</taxon>
        <taxon>Roseobacteraceae</taxon>
        <taxon>Roseovarius</taxon>
    </lineage>
</organism>
<proteinExistence type="predicted"/>
<dbReference type="InterPro" id="IPR021466">
    <property type="entry name" value="Put_rhamnosyl_transferase"/>
</dbReference>
<dbReference type="Pfam" id="PF11316">
    <property type="entry name" value="Rhamno_transf"/>
    <property type="match status" value="1"/>
</dbReference>